<dbReference type="OrthoDB" id="774951at2759"/>
<organism evidence="1 2">
    <name type="scientific">Candidula unifasciata</name>
    <dbReference type="NCBI Taxonomy" id="100452"/>
    <lineage>
        <taxon>Eukaryota</taxon>
        <taxon>Metazoa</taxon>
        <taxon>Spiralia</taxon>
        <taxon>Lophotrochozoa</taxon>
        <taxon>Mollusca</taxon>
        <taxon>Gastropoda</taxon>
        <taxon>Heterobranchia</taxon>
        <taxon>Euthyneura</taxon>
        <taxon>Panpulmonata</taxon>
        <taxon>Eupulmonata</taxon>
        <taxon>Stylommatophora</taxon>
        <taxon>Helicina</taxon>
        <taxon>Helicoidea</taxon>
        <taxon>Geomitridae</taxon>
        <taxon>Candidula</taxon>
    </lineage>
</organism>
<gene>
    <name evidence="1" type="ORF">CUNI_LOCUS13380</name>
</gene>
<proteinExistence type="predicted"/>
<protein>
    <submittedName>
        <fullName evidence="1">Uncharacterized protein</fullName>
    </submittedName>
</protein>
<evidence type="ECO:0000313" key="2">
    <source>
        <dbReference type="Proteomes" id="UP000678393"/>
    </source>
</evidence>
<reference evidence="1" key="1">
    <citation type="submission" date="2021-04" db="EMBL/GenBank/DDBJ databases">
        <authorList>
            <consortium name="Molecular Ecology Group"/>
        </authorList>
    </citation>
    <scope>NUCLEOTIDE SEQUENCE</scope>
</reference>
<comment type="caution">
    <text evidence="1">The sequence shown here is derived from an EMBL/GenBank/DDBJ whole genome shotgun (WGS) entry which is preliminary data.</text>
</comment>
<keyword evidence="2" id="KW-1185">Reference proteome</keyword>
<name>A0A8S3ZKP9_9EUPU</name>
<dbReference type="AlphaFoldDB" id="A0A8S3ZKP9"/>
<dbReference type="EMBL" id="CAJHNH020002806">
    <property type="protein sequence ID" value="CAG5127822.1"/>
    <property type="molecule type" value="Genomic_DNA"/>
</dbReference>
<accession>A0A8S3ZKP9</accession>
<evidence type="ECO:0000313" key="1">
    <source>
        <dbReference type="EMBL" id="CAG5127822.1"/>
    </source>
</evidence>
<dbReference type="Proteomes" id="UP000678393">
    <property type="component" value="Unassembled WGS sequence"/>
</dbReference>
<sequence length="322" mass="35701">MSESEPKKKAKGDSHWSKILQVNMDTNGIRHKKCIRMCRKFSLTGSTTCRLGLNKSVQACRKTRINSGDKSGNMGIISSITARMRRWIQSKRKYEVSPVHEAAAGEKQGKVDKIHSGCMSNRDNKCRSKADVLNEDYLIISQASNYHPELKRSEGLKSPAQRGMLVSSLAGSSCGRVPGASSISRNEKATQISATYKGPMVNINIEFADQGTPTECRSQFAANPLRLNQRQLSQTSIMTPTRTLSRSQQLRQSRNKYIKLLQKAGQLSPGRSPLTGTISAPAKPGLEEKSISPVVKRRQIKTWPLACRKQLRAGKEEVLLSF</sequence>